<dbReference type="InterPro" id="IPR036392">
    <property type="entry name" value="PLAT/LH2_dom_sf"/>
</dbReference>
<dbReference type="PROSITE" id="PS50095">
    <property type="entry name" value="PLAT"/>
    <property type="match status" value="1"/>
</dbReference>
<dbReference type="PANTHER" id="PTHR11610:SF173">
    <property type="entry name" value="LIPASE DOMAIN-CONTAINING PROTEIN-RELATED"/>
    <property type="match status" value="1"/>
</dbReference>
<dbReference type="InterPro" id="IPR013818">
    <property type="entry name" value="Lipase"/>
</dbReference>
<evidence type="ECO:0000256" key="4">
    <source>
        <dbReference type="PROSITE-ProRule" id="PRU00152"/>
    </source>
</evidence>
<evidence type="ECO:0000256" key="3">
    <source>
        <dbReference type="ARBA" id="ARBA00022525"/>
    </source>
</evidence>
<gene>
    <name evidence="7" type="ORF">ACJMK2_040896</name>
</gene>
<feature type="domain" description="PLAT" evidence="6">
    <location>
        <begin position="290"/>
        <end position="385"/>
    </location>
</feature>
<comment type="similarity">
    <text evidence="2 5">Belongs to the AB hydrolase superfamily. Lipase family.</text>
</comment>
<evidence type="ECO:0000256" key="5">
    <source>
        <dbReference type="RuleBase" id="RU004262"/>
    </source>
</evidence>
<dbReference type="Gene3D" id="2.60.60.20">
    <property type="entry name" value="PLAT/LH2 domain"/>
    <property type="match status" value="1"/>
</dbReference>
<organism evidence="7 8">
    <name type="scientific">Sinanodonta woodiana</name>
    <name type="common">Chinese pond mussel</name>
    <name type="synonym">Anodonta woodiana</name>
    <dbReference type="NCBI Taxonomy" id="1069815"/>
    <lineage>
        <taxon>Eukaryota</taxon>
        <taxon>Metazoa</taxon>
        <taxon>Spiralia</taxon>
        <taxon>Lophotrochozoa</taxon>
        <taxon>Mollusca</taxon>
        <taxon>Bivalvia</taxon>
        <taxon>Autobranchia</taxon>
        <taxon>Heteroconchia</taxon>
        <taxon>Palaeoheterodonta</taxon>
        <taxon>Unionida</taxon>
        <taxon>Unionoidea</taxon>
        <taxon>Unionidae</taxon>
        <taxon>Unioninae</taxon>
        <taxon>Sinanodonta</taxon>
    </lineage>
</organism>
<name>A0ABD3W593_SINWO</name>
<evidence type="ECO:0000256" key="2">
    <source>
        <dbReference type="ARBA" id="ARBA00010701"/>
    </source>
</evidence>
<evidence type="ECO:0000313" key="8">
    <source>
        <dbReference type="Proteomes" id="UP001634394"/>
    </source>
</evidence>
<dbReference type="InterPro" id="IPR001024">
    <property type="entry name" value="PLAT/LH2_dom"/>
</dbReference>
<evidence type="ECO:0000256" key="1">
    <source>
        <dbReference type="ARBA" id="ARBA00004613"/>
    </source>
</evidence>
<dbReference type="SUPFAM" id="SSF53474">
    <property type="entry name" value="alpha/beta-Hydrolases"/>
    <property type="match status" value="1"/>
</dbReference>
<comment type="caution">
    <text evidence="7">The sequence shown here is derived from an EMBL/GenBank/DDBJ whole genome shotgun (WGS) entry which is preliminary data.</text>
</comment>
<dbReference type="Proteomes" id="UP001634394">
    <property type="component" value="Unassembled WGS sequence"/>
</dbReference>
<keyword evidence="3" id="KW-0964">Secreted</keyword>
<dbReference type="Pfam" id="PF00151">
    <property type="entry name" value="Lipase"/>
    <property type="match status" value="1"/>
</dbReference>
<sequence length="385" mass="42798">MSFRLYTRKNMADNMFKVLRSEDVLSFRNSYFDHCKPTKIVVHGYRSRGHAPWVMSIKEELLKAGDYNVILVDWEKGSEVDYSKSTSNTPLVAAKIVKLITVLKEQVGADPADFHIIGHSLGAHIGGYVGEKLPNLGRITGLDPAALNFQFKDKTVRLDPTDAQFVDVIHTDGRNILLFGLGMFDPMGHADYYPNGGLVQPGCKAISIFGAVCRHRRSFEFFIESINSACPFKGYRCQSYEHFKQGLCIPCSDEGCGYMGYHADRTKPPADGTMFTYFLNTGDSTPFCRYHYQITILLENKPELGNEKGTLMVKLMGSNGELGETALTSGAINIEPGKTYGFIVTSMNDLGTVNTVTIKWLQEKETSGKIYIEKVKIVSGEAGEM</sequence>
<dbReference type="InterPro" id="IPR033906">
    <property type="entry name" value="Lipase_N"/>
</dbReference>
<dbReference type="EMBL" id="JBJQND010000008">
    <property type="protein sequence ID" value="KAL3868058.1"/>
    <property type="molecule type" value="Genomic_DNA"/>
</dbReference>
<reference evidence="7 8" key="1">
    <citation type="submission" date="2024-11" db="EMBL/GenBank/DDBJ databases">
        <title>Chromosome-level genome assembly of the freshwater bivalve Anodonta woodiana.</title>
        <authorList>
            <person name="Chen X."/>
        </authorList>
    </citation>
    <scope>NUCLEOTIDE SEQUENCE [LARGE SCALE GENOMIC DNA]</scope>
    <source>
        <strain evidence="7">MN2024</strain>
        <tissue evidence="7">Gills</tissue>
    </source>
</reference>
<dbReference type="InterPro" id="IPR000734">
    <property type="entry name" value="TAG_lipase"/>
</dbReference>
<dbReference type="PANTHER" id="PTHR11610">
    <property type="entry name" value="LIPASE"/>
    <property type="match status" value="1"/>
</dbReference>
<evidence type="ECO:0000313" key="7">
    <source>
        <dbReference type="EMBL" id="KAL3868058.1"/>
    </source>
</evidence>
<comment type="caution">
    <text evidence="4">Lacks conserved residue(s) required for the propagation of feature annotation.</text>
</comment>
<dbReference type="CDD" id="cd00707">
    <property type="entry name" value="Pancreat_lipase_like"/>
    <property type="match status" value="1"/>
</dbReference>
<proteinExistence type="inferred from homology"/>
<evidence type="ECO:0000259" key="6">
    <source>
        <dbReference type="PROSITE" id="PS50095"/>
    </source>
</evidence>
<comment type="subcellular location">
    <subcellularLocation>
        <location evidence="1">Secreted</location>
    </subcellularLocation>
</comment>
<dbReference type="SUPFAM" id="SSF49723">
    <property type="entry name" value="Lipase/lipooxygenase domain (PLAT/LH2 domain)"/>
    <property type="match status" value="1"/>
</dbReference>
<dbReference type="PRINTS" id="PR00821">
    <property type="entry name" value="TAGLIPASE"/>
</dbReference>
<protein>
    <recommendedName>
        <fullName evidence="6">PLAT domain-containing protein</fullName>
    </recommendedName>
</protein>
<dbReference type="Gene3D" id="3.40.50.1820">
    <property type="entry name" value="alpha/beta hydrolase"/>
    <property type="match status" value="1"/>
</dbReference>
<accession>A0ABD3W593</accession>
<dbReference type="InterPro" id="IPR029058">
    <property type="entry name" value="AB_hydrolase_fold"/>
</dbReference>
<keyword evidence="8" id="KW-1185">Reference proteome</keyword>
<dbReference type="GO" id="GO:0005576">
    <property type="term" value="C:extracellular region"/>
    <property type="evidence" value="ECO:0007669"/>
    <property type="project" value="UniProtKB-SubCell"/>
</dbReference>
<dbReference type="AlphaFoldDB" id="A0ABD3W593"/>